<dbReference type="GO" id="GO:0009245">
    <property type="term" value="P:lipid A biosynthetic process"/>
    <property type="evidence" value="ECO:0007669"/>
    <property type="project" value="InterPro"/>
</dbReference>
<evidence type="ECO:0000313" key="3">
    <source>
        <dbReference type="EMBL" id="TYO97693.1"/>
    </source>
</evidence>
<reference evidence="3 4" key="1">
    <citation type="submission" date="2019-07" db="EMBL/GenBank/DDBJ databases">
        <title>Genomic Encyclopedia of Type Strains, Phase IV (KMG-IV): sequencing the most valuable type-strain genomes for metagenomic binning, comparative biology and taxonomic classification.</title>
        <authorList>
            <person name="Goeker M."/>
        </authorList>
    </citation>
    <scope>NUCLEOTIDE SEQUENCE [LARGE SCALE GENOMIC DNA]</scope>
    <source>
        <strain evidence="3 4">SS015</strain>
    </source>
</reference>
<dbReference type="EMBL" id="VNIB01000009">
    <property type="protein sequence ID" value="TYO97693.1"/>
    <property type="molecule type" value="Genomic_DNA"/>
</dbReference>
<evidence type="ECO:0000259" key="2">
    <source>
        <dbReference type="SMART" id="SM01259"/>
    </source>
</evidence>
<dbReference type="InterPro" id="IPR011499">
    <property type="entry name" value="Lipid_A_biosynth_N"/>
</dbReference>
<evidence type="ECO:0000313" key="4">
    <source>
        <dbReference type="Proteomes" id="UP000324159"/>
    </source>
</evidence>
<comment type="caution">
    <text evidence="3">The sequence shown here is derived from an EMBL/GenBank/DDBJ whole genome shotgun (WGS) entry which is preliminary data.</text>
</comment>
<dbReference type="Proteomes" id="UP000324159">
    <property type="component" value="Unassembled WGS sequence"/>
</dbReference>
<feature type="transmembrane region" description="Helical" evidence="1">
    <location>
        <begin position="6"/>
        <end position="29"/>
    </location>
</feature>
<protein>
    <submittedName>
        <fullName evidence="3">Lipid-A-disaccharide synthase-like uncharacterized protein</fullName>
    </submittedName>
</protein>
<keyword evidence="1" id="KW-1133">Transmembrane helix</keyword>
<proteinExistence type="predicted"/>
<keyword evidence="1" id="KW-0472">Membrane</keyword>
<dbReference type="RefSeq" id="WP_148896337.1">
    <property type="nucleotide sequence ID" value="NZ_VNIB01000009.1"/>
</dbReference>
<dbReference type="AlphaFoldDB" id="A0A5D3WII0"/>
<feature type="transmembrane region" description="Helical" evidence="1">
    <location>
        <begin position="41"/>
        <end position="59"/>
    </location>
</feature>
<feature type="domain" description="Lipid A biosynthesis N-terminal" evidence="2">
    <location>
        <begin position="11"/>
        <end position="82"/>
    </location>
</feature>
<name>A0A5D3WII0_9BACT</name>
<organism evidence="3 4">
    <name type="scientific">Geothermobacter ehrlichii</name>
    <dbReference type="NCBI Taxonomy" id="213224"/>
    <lineage>
        <taxon>Bacteria</taxon>
        <taxon>Pseudomonadati</taxon>
        <taxon>Thermodesulfobacteriota</taxon>
        <taxon>Desulfuromonadia</taxon>
        <taxon>Desulfuromonadales</taxon>
        <taxon>Geothermobacteraceae</taxon>
        <taxon>Geothermobacter</taxon>
    </lineage>
</organism>
<evidence type="ECO:0000256" key="1">
    <source>
        <dbReference type="SAM" id="Phobius"/>
    </source>
</evidence>
<feature type="transmembrane region" description="Helical" evidence="1">
    <location>
        <begin position="65"/>
        <end position="84"/>
    </location>
</feature>
<dbReference type="InterPro" id="IPR014546">
    <property type="entry name" value="UCP028440_lipidA_biosyn"/>
</dbReference>
<dbReference type="PIRSF" id="PIRSF028440">
    <property type="entry name" value="UCP_LAB_N"/>
    <property type="match status" value="1"/>
</dbReference>
<dbReference type="GO" id="GO:0008915">
    <property type="term" value="F:lipid-A-disaccharide synthase activity"/>
    <property type="evidence" value="ECO:0007669"/>
    <property type="project" value="InterPro"/>
</dbReference>
<dbReference type="GO" id="GO:0016020">
    <property type="term" value="C:membrane"/>
    <property type="evidence" value="ECO:0007669"/>
    <property type="project" value="GOC"/>
</dbReference>
<accession>A0A5D3WII0</accession>
<dbReference type="SMART" id="SM01259">
    <property type="entry name" value="LAB_N"/>
    <property type="match status" value="1"/>
</dbReference>
<dbReference type="Gene3D" id="1.20.1280.290">
    <property type="match status" value="1"/>
</dbReference>
<keyword evidence="4" id="KW-1185">Reference proteome</keyword>
<gene>
    <name evidence="3" type="ORF">EDC39_10996</name>
</gene>
<keyword evidence="1" id="KW-0812">Transmembrane</keyword>
<sequence length="98" mass="11413">MSKSEGAILVLGFTGQALFFMRFLVQWLYSEKHKRSLIPTAFWYFSLGGSSLLLVYAIIRRDLVFIVGQSTGFSIYLRNLYLIARERREKQKNAQNDQ</sequence>
<dbReference type="OrthoDB" id="9793186at2"/>
<dbReference type="Pfam" id="PF07578">
    <property type="entry name" value="LAB_N"/>
    <property type="match status" value="1"/>
</dbReference>